<sequence length="174" mass="19721">MIASELFSTSKFPPSHFELQWSLREGTTARGRRLVHNLLLGAGHRCRLGDGDRGEIDAICFLSFFVFRFPFGFASFSEVAAVAFFFMRFDGKELEWGDKRRCRLGDGDWKELAAIRFAAFFVSQFPFEIAFFSAPAAVAFLSLCADDEEFDCEDRHCFTGDSSCAFFSDFDGKE</sequence>
<reference evidence="2" key="1">
    <citation type="submission" date="2022-11" db="UniProtKB">
        <authorList>
            <consortium name="WormBaseParasite"/>
        </authorList>
    </citation>
    <scope>IDENTIFICATION</scope>
</reference>
<keyword evidence="1" id="KW-1185">Reference proteome</keyword>
<protein>
    <submittedName>
        <fullName evidence="2">Uncharacterized protein</fullName>
    </submittedName>
</protein>
<accession>A0A914WQM0</accession>
<evidence type="ECO:0000313" key="2">
    <source>
        <dbReference type="WBParaSite" id="PSAMB.scaffold5037size12826.g26137.t1"/>
    </source>
</evidence>
<proteinExistence type="predicted"/>
<organism evidence="1 2">
    <name type="scientific">Plectus sambesii</name>
    <dbReference type="NCBI Taxonomy" id="2011161"/>
    <lineage>
        <taxon>Eukaryota</taxon>
        <taxon>Metazoa</taxon>
        <taxon>Ecdysozoa</taxon>
        <taxon>Nematoda</taxon>
        <taxon>Chromadorea</taxon>
        <taxon>Plectida</taxon>
        <taxon>Plectina</taxon>
        <taxon>Plectoidea</taxon>
        <taxon>Plectidae</taxon>
        <taxon>Plectus</taxon>
    </lineage>
</organism>
<name>A0A914WQM0_9BILA</name>
<dbReference type="Proteomes" id="UP000887566">
    <property type="component" value="Unplaced"/>
</dbReference>
<evidence type="ECO:0000313" key="1">
    <source>
        <dbReference type="Proteomes" id="UP000887566"/>
    </source>
</evidence>
<dbReference type="WBParaSite" id="PSAMB.scaffold5037size12826.g26137.t1">
    <property type="protein sequence ID" value="PSAMB.scaffold5037size12826.g26137.t1"/>
    <property type="gene ID" value="PSAMB.scaffold5037size12826.g26137"/>
</dbReference>
<dbReference type="AlphaFoldDB" id="A0A914WQM0"/>